<protein>
    <submittedName>
        <fullName evidence="7">D-arabinose 1-dehydrogenase-like Zn-dependent alcohol dehydrogenase</fullName>
    </submittedName>
</protein>
<evidence type="ECO:0000256" key="2">
    <source>
        <dbReference type="ARBA" id="ARBA00008072"/>
    </source>
</evidence>
<accession>A0A852U0T2</accession>
<dbReference type="PANTHER" id="PTHR43350">
    <property type="entry name" value="NAD-DEPENDENT ALCOHOL DEHYDROGENASE"/>
    <property type="match status" value="1"/>
</dbReference>
<proteinExistence type="inferred from homology"/>
<dbReference type="GO" id="GO:0046872">
    <property type="term" value="F:metal ion binding"/>
    <property type="evidence" value="ECO:0007669"/>
    <property type="project" value="UniProtKB-KW"/>
</dbReference>
<dbReference type="GO" id="GO:0016491">
    <property type="term" value="F:oxidoreductase activity"/>
    <property type="evidence" value="ECO:0007669"/>
    <property type="project" value="UniProtKB-KW"/>
</dbReference>
<comment type="caution">
    <text evidence="7">The sequence shown here is derived from an EMBL/GenBank/DDBJ whole genome shotgun (WGS) entry which is preliminary data.</text>
</comment>
<gene>
    <name evidence="7" type="ORF">HDA32_003723</name>
</gene>
<keyword evidence="8" id="KW-1185">Reference proteome</keyword>
<organism evidence="7 8">
    <name type="scientific">Spinactinospora alkalitolerans</name>
    <dbReference type="NCBI Taxonomy" id="687207"/>
    <lineage>
        <taxon>Bacteria</taxon>
        <taxon>Bacillati</taxon>
        <taxon>Actinomycetota</taxon>
        <taxon>Actinomycetes</taxon>
        <taxon>Streptosporangiales</taxon>
        <taxon>Nocardiopsidaceae</taxon>
        <taxon>Spinactinospora</taxon>
    </lineage>
</organism>
<dbReference type="EMBL" id="JACCCC010000001">
    <property type="protein sequence ID" value="NYE48603.1"/>
    <property type="molecule type" value="Genomic_DNA"/>
</dbReference>
<dbReference type="Proteomes" id="UP000589036">
    <property type="component" value="Unassembled WGS sequence"/>
</dbReference>
<dbReference type="AlphaFoldDB" id="A0A852U0T2"/>
<dbReference type="InterPro" id="IPR036291">
    <property type="entry name" value="NAD(P)-bd_dom_sf"/>
</dbReference>
<reference evidence="7 8" key="1">
    <citation type="submission" date="2020-07" db="EMBL/GenBank/DDBJ databases">
        <title>Sequencing the genomes of 1000 actinobacteria strains.</title>
        <authorList>
            <person name="Klenk H.-P."/>
        </authorList>
    </citation>
    <scope>NUCLEOTIDE SEQUENCE [LARGE SCALE GENOMIC DNA]</scope>
    <source>
        <strain evidence="7 8">CXB654</strain>
    </source>
</reference>
<evidence type="ECO:0000256" key="3">
    <source>
        <dbReference type="ARBA" id="ARBA00022723"/>
    </source>
</evidence>
<keyword evidence="4" id="KW-0862">Zinc</keyword>
<dbReference type="InterPro" id="IPR011032">
    <property type="entry name" value="GroES-like_sf"/>
</dbReference>
<dbReference type="InterPro" id="IPR020843">
    <property type="entry name" value="ER"/>
</dbReference>
<dbReference type="PANTHER" id="PTHR43350:SF17">
    <property type="entry name" value="NAD-DEPENDENT ALCOHOL DEHYDROGENASE"/>
    <property type="match status" value="1"/>
</dbReference>
<dbReference type="SMART" id="SM00829">
    <property type="entry name" value="PKS_ER"/>
    <property type="match status" value="1"/>
</dbReference>
<evidence type="ECO:0000256" key="5">
    <source>
        <dbReference type="ARBA" id="ARBA00023002"/>
    </source>
</evidence>
<name>A0A852U0T2_9ACTN</name>
<keyword evidence="5" id="KW-0560">Oxidoreductase</keyword>
<evidence type="ECO:0000256" key="1">
    <source>
        <dbReference type="ARBA" id="ARBA00001947"/>
    </source>
</evidence>
<comment type="similarity">
    <text evidence="2">Belongs to the zinc-containing alcohol dehydrogenase family.</text>
</comment>
<comment type="cofactor">
    <cofactor evidence="1">
        <name>Zn(2+)</name>
        <dbReference type="ChEBI" id="CHEBI:29105"/>
    </cofactor>
</comment>
<dbReference type="InterPro" id="IPR013154">
    <property type="entry name" value="ADH-like_N"/>
</dbReference>
<evidence type="ECO:0000313" key="8">
    <source>
        <dbReference type="Proteomes" id="UP000589036"/>
    </source>
</evidence>
<evidence type="ECO:0000259" key="6">
    <source>
        <dbReference type="SMART" id="SM00829"/>
    </source>
</evidence>
<dbReference type="Gene3D" id="3.90.180.10">
    <property type="entry name" value="Medium-chain alcohol dehydrogenases, catalytic domain"/>
    <property type="match status" value="1"/>
</dbReference>
<evidence type="ECO:0000313" key="7">
    <source>
        <dbReference type="EMBL" id="NYE48603.1"/>
    </source>
</evidence>
<dbReference type="CDD" id="cd08254">
    <property type="entry name" value="hydroxyacyl_CoA_DH"/>
    <property type="match status" value="1"/>
</dbReference>
<dbReference type="InterPro" id="IPR013149">
    <property type="entry name" value="ADH-like_C"/>
</dbReference>
<evidence type="ECO:0000256" key="4">
    <source>
        <dbReference type="ARBA" id="ARBA00022833"/>
    </source>
</evidence>
<dbReference type="SUPFAM" id="SSF50129">
    <property type="entry name" value="GroES-like"/>
    <property type="match status" value="1"/>
</dbReference>
<dbReference type="Pfam" id="PF00107">
    <property type="entry name" value="ADH_zinc_N"/>
    <property type="match status" value="1"/>
</dbReference>
<feature type="domain" description="Enoyl reductase (ER)" evidence="6">
    <location>
        <begin position="13"/>
        <end position="345"/>
    </location>
</feature>
<sequence length="347" mass="36820">METMKAARFDTETTTMEVTDVPVPVPRPGEALVKVAACGICHSDLGLIEGYIPSPLPAVTPGHEATGHIAALGAPTPGWDEGDPVLMAAGRACGRCADCVRGHPMDDCLNPEIMAFHYDGAWAEYVVVPVAALVKLPREADLVNYAVLADAVSTPYAAITGTARLAAAESVGIWGLGGLGTHAVQIARMLGAAPIIALDPIEETRARALEVGADHAIDPRGEDTVRRIRELTDGRGLDVAIDGVARSATVPQANAALARHGRLVLMGVSPDPVELGREDVFALSGHRVLGHLGYTRRDLERLVRLVHHGRLDLSRSVSEVLPLDRVHDGVRHLAEHEGTPVRIVIRP</sequence>
<dbReference type="Pfam" id="PF08240">
    <property type="entry name" value="ADH_N"/>
    <property type="match status" value="1"/>
</dbReference>
<keyword evidence="3" id="KW-0479">Metal-binding</keyword>
<dbReference type="Gene3D" id="3.40.50.720">
    <property type="entry name" value="NAD(P)-binding Rossmann-like Domain"/>
    <property type="match status" value="1"/>
</dbReference>
<dbReference type="SUPFAM" id="SSF51735">
    <property type="entry name" value="NAD(P)-binding Rossmann-fold domains"/>
    <property type="match status" value="1"/>
</dbReference>